<dbReference type="Pfam" id="PF04502">
    <property type="entry name" value="Saf4_Yju2"/>
    <property type="match status" value="1"/>
</dbReference>
<dbReference type="GO" id="GO:0071006">
    <property type="term" value="C:U2-type catalytic step 1 spliceosome"/>
    <property type="evidence" value="ECO:0007669"/>
    <property type="project" value="TreeGrafter"/>
</dbReference>
<evidence type="ECO:0000313" key="3">
    <source>
        <dbReference type="Proteomes" id="UP000593577"/>
    </source>
</evidence>
<protein>
    <submittedName>
        <fullName evidence="2">Uncharacterized protein</fullName>
    </submittedName>
</protein>
<reference evidence="2 3" key="1">
    <citation type="journal article" date="2019" name="Genome Biol. Evol.">
        <title>Insights into the evolution of the New World diploid cottons (Gossypium, subgenus Houzingenia) based on genome sequencing.</title>
        <authorList>
            <person name="Grover C.E."/>
            <person name="Arick M.A. 2nd"/>
            <person name="Thrash A."/>
            <person name="Conover J.L."/>
            <person name="Sanders W.S."/>
            <person name="Peterson D.G."/>
            <person name="Frelichowski J.E."/>
            <person name="Scheffler J.A."/>
            <person name="Scheffler B.E."/>
            <person name="Wendel J.F."/>
        </authorList>
    </citation>
    <scope>NUCLEOTIDE SEQUENCE [LARGE SCALE GENOMIC DNA]</scope>
    <source>
        <strain evidence="2">185</strain>
        <tissue evidence="2">Leaf</tissue>
    </source>
</reference>
<name>A0A7J8X209_GOSAI</name>
<evidence type="ECO:0000313" key="1">
    <source>
        <dbReference type="EMBL" id="MBA0681309.1"/>
    </source>
</evidence>
<keyword evidence="3" id="KW-1185">Reference proteome</keyword>
<dbReference type="EMBL" id="JABFAA010000005">
    <property type="protein sequence ID" value="MBA0681309.1"/>
    <property type="molecule type" value="Genomic_DNA"/>
</dbReference>
<dbReference type="EMBL" id="JABFAA010000005">
    <property type="protein sequence ID" value="MBA0681311.1"/>
    <property type="molecule type" value="Genomic_DNA"/>
</dbReference>
<organism evidence="2 3">
    <name type="scientific">Gossypium aridum</name>
    <name type="common">American cotton</name>
    <name type="synonym">Erioxylum aridum</name>
    <dbReference type="NCBI Taxonomy" id="34290"/>
    <lineage>
        <taxon>Eukaryota</taxon>
        <taxon>Viridiplantae</taxon>
        <taxon>Streptophyta</taxon>
        <taxon>Embryophyta</taxon>
        <taxon>Tracheophyta</taxon>
        <taxon>Spermatophyta</taxon>
        <taxon>Magnoliopsida</taxon>
        <taxon>eudicotyledons</taxon>
        <taxon>Gunneridae</taxon>
        <taxon>Pentapetalae</taxon>
        <taxon>rosids</taxon>
        <taxon>malvids</taxon>
        <taxon>Malvales</taxon>
        <taxon>Malvaceae</taxon>
        <taxon>Malvoideae</taxon>
        <taxon>Gossypium</taxon>
    </lineage>
</organism>
<sequence length="30" mass="3555">MKVRNMLPMSIRCKTCGNYIYQGTKFNSRN</sequence>
<dbReference type="PANTHER" id="PTHR12111">
    <property type="entry name" value="SPLICING FACTOR YJU2"/>
    <property type="match status" value="1"/>
</dbReference>
<proteinExistence type="predicted"/>
<feature type="non-terminal residue" evidence="2">
    <location>
        <position position="30"/>
    </location>
</feature>
<comment type="caution">
    <text evidence="2">The sequence shown here is derived from an EMBL/GenBank/DDBJ whole genome shotgun (WGS) entry which is preliminary data.</text>
</comment>
<reference evidence="2" key="2">
    <citation type="submission" date="2020-04" db="EMBL/GenBank/DDBJ databases">
        <authorList>
            <person name="Grover C.E."/>
            <person name="Arick M.A. II"/>
            <person name="Thrash A."/>
            <person name="Conover J.L."/>
            <person name="Sanders W.S."/>
            <person name="Peterson D.G."/>
            <person name="Scheffler J.A."/>
            <person name="Scheffler B.E."/>
            <person name="Wendel J.F."/>
        </authorList>
    </citation>
    <scope>NUCLEOTIDE SEQUENCE</scope>
    <source>
        <strain evidence="2">185</strain>
        <tissue evidence="2">Leaf</tissue>
    </source>
</reference>
<dbReference type="Proteomes" id="UP000593577">
    <property type="component" value="Unassembled WGS sequence"/>
</dbReference>
<evidence type="ECO:0000313" key="2">
    <source>
        <dbReference type="EMBL" id="MBA0681311.1"/>
    </source>
</evidence>
<gene>
    <name evidence="1" type="ORF">Goari_023124</name>
    <name evidence="2" type="ORF">Goari_023126</name>
</gene>
<accession>A0A7J8X209</accession>
<dbReference type="PANTHER" id="PTHR12111:SF1">
    <property type="entry name" value="SPLICING FACTOR YJU2"/>
    <property type="match status" value="1"/>
</dbReference>
<dbReference type="GO" id="GO:0000398">
    <property type="term" value="P:mRNA splicing, via spliceosome"/>
    <property type="evidence" value="ECO:0007669"/>
    <property type="project" value="InterPro"/>
</dbReference>
<dbReference type="AlphaFoldDB" id="A0A7J8X209"/>
<dbReference type="InterPro" id="IPR007590">
    <property type="entry name" value="Saf4/Yju2"/>
</dbReference>